<evidence type="ECO:0000313" key="1">
    <source>
        <dbReference type="EMBL" id="KPN64608.1"/>
    </source>
</evidence>
<dbReference type="Gene3D" id="3.40.50.1240">
    <property type="entry name" value="Phosphoglycerate mutase-like"/>
    <property type="match status" value="1"/>
</dbReference>
<dbReference type="GO" id="GO:0005737">
    <property type="term" value="C:cytoplasm"/>
    <property type="evidence" value="ECO:0007669"/>
    <property type="project" value="TreeGrafter"/>
</dbReference>
<dbReference type="OrthoDB" id="8347407at2"/>
<dbReference type="SUPFAM" id="SSF53254">
    <property type="entry name" value="Phosphoglycerate mutase-like"/>
    <property type="match status" value="1"/>
</dbReference>
<gene>
    <name evidence="1" type="ORF">AKJ29_16400</name>
</gene>
<organism evidence="1 2">
    <name type="scientific">Aliiroseovarius crassostreae</name>
    <dbReference type="NCBI Taxonomy" id="154981"/>
    <lineage>
        <taxon>Bacteria</taxon>
        <taxon>Pseudomonadati</taxon>
        <taxon>Pseudomonadota</taxon>
        <taxon>Alphaproteobacteria</taxon>
        <taxon>Rhodobacterales</taxon>
        <taxon>Paracoccaceae</taxon>
        <taxon>Aliiroseovarius</taxon>
    </lineage>
</organism>
<dbReference type="AlphaFoldDB" id="A0A0P7JT74"/>
<protein>
    <submittedName>
        <fullName evidence="1">Phosphoglycerate mutase</fullName>
    </submittedName>
</protein>
<comment type="caution">
    <text evidence="1">The sequence shown here is derived from an EMBL/GenBank/DDBJ whole genome shotgun (WGS) entry which is preliminary data.</text>
</comment>
<dbReference type="GO" id="GO:0016791">
    <property type="term" value="F:phosphatase activity"/>
    <property type="evidence" value="ECO:0007669"/>
    <property type="project" value="TreeGrafter"/>
</dbReference>
<evidence type="ECO:0000313" key="2">
    <source>
        <dbReference type="Proteomes" id="UP000050471"/>
    </source>
</evidence>
<dbReference type="InterPro" id="IPR050275">
    <property type="entry name" value="PGM_Phosphatase"/>
</dbReference>
<dbReference type="Pfam" id="PF00300">
    <property type="entry name" value="His_Phos_1"/>
    <property type="match status" value="1"/>
</dbReference>
<dbReference type="Proteomes" id="UP000050471">
    <property type="component" value="Unassembled WGS sequence"/>
</dbReference>
<sequence>MTSWWWVRHGPTHARNMVGWRDLPADLSDTAAIRRLSDHLPSDAAVISSDLIRAVDTATALQGQRPRLPHDRNLREFDFGLWDGMHWSDMSARDPELARRFWEEPGDVAAPEGESWNQLATRVSGVVAQLNGQHRHIIAVAHFGVILTQIAMAGRMTPYQALSHKIDNLSATRLDWDGGGWSVSAINHLP</sequence>
<reference evidence="1 2" key="1">
    <citation type="submission" date="2015-09" db="EMBL/GenBank/DDBJ databases">
        <title>Draft genome sequence of Aliiroseovarius crassostreae CV919-312TSm, the causative agent of Roseovarius Oyster Disease (formerly Juvenile Oyster Disease).</title>
        <authorList>
            <person name="Kessner L."/>
            <person name="Spinard E."/>
            <person name="Nelson D."/>
        </authorList>
    </citation>
    <scope>NUCLEOTIDE SEQUENCE [LARGE SCALE GENOMIC DNA]</scope>
    <source>
        <strain evidence="1 2">CV919-312</strain>
    </source>
</reference>
<dbReference type="PANTHER" id="PTHR48100">
    <property type="entry name" value="BROAD-SPECIFICITY PHOSPHATASE YOR283W-RELATED"/>
    <property type="match status" value="1"/>
</dbReference>
<dbReference type="InterPro" id="IPR013078">
    <property type="entry name" value="His_Pase_superF_clade-1"/>
</dbReference>
<name>A0A0P7JT74_9RHOB</name>
<dbReference type="RefSeq" id="WP_055189019.1">
    <property type="nucleotide sequence ID" value="NZ_FPBS01000001.1"/>
</dbReference>
<accession>A0A0P7JT74</accession>
<proteinExistence type="predicted"/>
<dbReference type="EMBL" id="LKBA01000004">
    <property type="protein sequence ID" value="KPN64608.1"/>
    <property type="molecule type" value="Genomic_DNA"/>
</dbReference>
<dbReference type="STRING" id="154981.AKJ29_16400"/>
<dbReference type="PANTHER" id="PTHR48100:SF1">
    <property type="entry name" value="HISTIDINE PHOSPHATASE FAMILY PROTEIN-RELATED"/>
    <property type="match status" value="1"/>
</dbReference>
<dbReference type="CDD" id="cd07067">
    <property type="entry name" value="HP_PGM_like"/>
    <property type="match status" value="1"/>
</dbReference>
<dbReference type="SMART" id="SM00855">
    <property type="entry name" value="PGAM"/>
    <property type="match status" value="1"/>
</dbReference>
<keyword evidence="2" id="KW-1185">Reference proteome</keyword>
<dbReference type="InterPro" id="IPR029033">
    <property type="entry name" value="His_PPase_superfam"/>
</dbReference>